<dbReference type="VEuPathDB" id="FungiDB:ATCC64974_64120"/>
<dbReference type="OMA" id="DSRPWRG"/>
<organism evidence="1 2">
    <name type="scientific">Aspergillus niger</name>
    <dbReference type="NCBI Taxonomy" id="5061"/>
    <lineage>
        <taxon>Eukaryota</taxon>
        <taxon>Fungi</taxon>
        <taxon>Dikarya</taxon>
        <taxon>Ascomycota</taxon>
        <taxon>Pezizomycotina</taxon>
        <taxon>Eurotiomycetes</taxon>
        <taxon>Eurotiomycetidae</taxon>
        <taxon>Eurotiales</taxon>
        <taxon>Aspergillaceae</taxon>
        <taxon>Aspergillus</taxon>
        <taxon>Aspergillus subgen. Circumdati</taxon>
    </lineage>
</organism>
<dbReference type="VEuPathDB" id="FungiDB:ASPNIDRAFT2_45813"/>
<accession>A0A100I6A8</accession>
<comment type="caution">
    <text evidence="1">The sequence shown here is derived from an EMBL/GenBank/DDBJ whole genome shotgun (WGS) entry which is preliminary data.</text>
</comment>
<dbReference type="VEuPathDB" id="FungiDB:An03g00300"/>
<reference evidence="2" key="1">
    <citation type="journal article" date="2016" name="Genome Announc.">
        <title>Draft genome sequence of Aspergillus niger strain An76.</title>
        <authorList>
            <person name="Gong W."/>
            <person name="Cheng Z."/>
            <person name="Zhang H."/>
            <person name="Liu L."/>
            <person name="Gao P."/>
            <person name="Wang L."/>
        </authorList>
    </citation>
    <scope>NUCLEOTIDE SEQUENCE [LARGE SCALE GENOMIC DNA]</scope>
    <source>
        <strain evidence="2">An76</strain>
    </source>
</reference>
<dbReference type="VEuPathDB" id="FungiDB:M747DRAFT_323768"/>
<evidence type="ECO:0000313" key="2">
    <source>
        <dbReference type="Proteomes" id="UP000068243"/>
    </source>
</evidence>
<dbReference type="AlphaFoldDB" id="A0A100I6A8"/>
<protein>
    <submittedName>
        <fullName evidence="1">Unnamed protein product</fullName>
    </submittedName>
</protein>
<sequence>MDVNTFPYELLSIINSYAADWVGFESLLEVSPQLKDLFNVDPNTKADLEAVRLVETILQHNPVMRYELHSIFRMALKLRLHSTPKVGLAEFMAQDHSLSLMTSPPSISRAVLKEMVSIAANIQRLACACLTTLLERVRKVQPWCWKKAVRDGTEPYQPREAGPPSWIEEYRVYRALWHLQLYSDLSATGERLNWPQCEIEAWWFARMGWDQVPVVLGEEVRTLSECLEGLCRVNPILRHTKARGLKYDRQEKYLFEICFISRLPHSSQLRREFHVWAPSPPPEIAIAEDGFPMDTWGQGVESIHLNRISAIFRACQVRTSTHPARYQVCRIQDSRPWRGLGMPIWDAWRCYCLGLCSSDNCRGLHPGPIPTPDGSHVPKGCIPIARGSEIDYRISVFIHAMMQMEDEEYN</sequence>
<dbReference type="EMBL" id="BCMY01000002">
    <property type="protein sequence ID" value="GAQ35521.1"/>
    <property type="molecule type" value="Genomic_DNA"/>
</dbReference>
<dbReference type="Proteomes" id="UP000068243">
    <property type="component" value="Unassembled WGS sequence"/>
</dbReference>
<dbReference type="OrthoDB" id="4358152at2759"/>
<proteinExistence type="predicted"/>
<evidence type="ECO:0000313" key="1">
    <source>
        <dbReference type="EMBL" id="GAQ35521.1"/>
    </source>
</evidence>
<gene>
    <name evidence="1" type="ORF">ABL_01183</name>
</gene>
<name>A0A100I6A8_ASPNG</name>